<feature type="transmembrane region" description="Helical" evidence="3">
    <location>
        <begin position="328"/>
        <end position="348"/>
    </location>
</feature>
<dbReference type="RefSeq" id="WP_077138469.1">
    <property type="nucleotide sequence ID" value="NZ_CABKVM010000012.1"/>
</dbReference>
<dbReference type="Pfam" id="PF03323">
    <property type="entry name" value="GerA"/>
    <property type="match status" value="1"/>
</dbReference>
<evidence type="ECO:0000313" key="5">
    <source>
        <dbReference type="Proteomes" id="UP000295184"/>
    </source>
</evidence>
<dbReference type="STRING" id="1650663.GCA_001486665_00497"/>
<feature type="transmembrane region" description="Helical" evidence="3">
    <location>
        <begin position="411"/>
        <end position="433"/>
    </location>
</feature>
<comment type="caution">
    <text evidence="4">The sequence shown here is derived from an EMBL/GenBank/DDBJ whole genome shotgun (WGS) entry which is preliminary data.</text>
</comment>
<dbReference type="InterPro" id="IPR050768">
    <property type="entry name" value="UPF0353/GerABKA_families"/>
</dbReference>
<comment type="similarity">
    <text evidence="1">Belongs to the GerABKA family.</text>
</comment>
<gene>
    <name evidence="4" type="ORF">EDD77_107141</name>
</gene>
<sequence>MQTEETLKPQLQQNIELLKQRFGNSIDLYTKPVRILGIPCCLCMFEGLSTIERLWVVVLDMLSKSEFQPESGLELFHYMQSQTDLPLENSCVETVDQLRTQLTAGTTVILIDGCCKAVVLSTQNMQFRSIQEPSGEGNVRGSREGFSDLLRINISLLRRLIRTETLTVETMICGERTATEVALVYDRSLAPEELVKQIRGRLSKAKLPVLFDSSYLVPFLQRGGFSFFQQAGYTERPATACAKLCEGKIIILVNGSPFAMIIPYFFSEHFQSLDDYSTKAYFASFIRMIKYGAFFLAVLLPGVFVSVAEYTPELFPPQLLYKIAAAEAATPLPLFLEMVLVIVLLEIVREAGLRLPHPIGHSVSLVAAIIVGDAAVKAGILSTPIVITAALTTISMFVIPSLYEPATVLRILFVFAGGLFGPFGILALLFIMLTSICGMNSFGLPYTAPLIPWESGAVRDGVLRTNWKQLARHPFSVNDLPGGNADGTE</sequence>
<feature type="transmembrane region" description="Helical" evidence="3">
    <location>
        <begin position="288"/>
        <end position="308"/>
    </location>
</feature>
<keyword evidence="3" id="KW-0812">Transmembrane</keyword>
<dbReference type="EMBL" id="SLUM01000007">
    <property type="protein sequence ID" value="TCL58779.1"/>
    <property type="molecule type" value="Genomic_DNA"/>
</dbReference>
<evidence type="ECO:0000256" key="1">
    <source>
        <dbReference type="ARBA" id="ARBA00005278"/>
    </source>
</evidence>
<feature type="transmembrane region" description="Helical" evidence="3">
    <location>
        <begin position="378"/>
        <end position="399"/>
    </location>
</feature>
<name>A0A4R1R0I2_9FIRM</name>
<keyword evidence="3" id="KW-1133">Transmembrane helix</keyword>
<accession>A0A4R1R0I2</accession>
<dbReference type="AlphaFoldDB" id="A0A4R1R0I2"/>
<dbReference type="OrthoDB" id="9772630at2"/>
<dbReference type="PANTHER" id="PTHR22550:SF5">
    <property type="entry name" value="LEUCINE ZIPPER PROTEIN 4"/>
    <property type="match status" value="1"/>
</dbReference>
<organism evidence="4 5">
    <name type="scientific">Allofournierella massiliensis</name>
    <dbReference type="NCBI Taxonomy" id="1650663"/>
    <lineage>
        <taxon>Bacteria</taxon>
        <taxon>Bacillati</taxon>
        <taxon>Bacillota</taxon>
        <taxon>Clostridia</taxon>
        <taxon>Eubacteriales</taxon>
        <taxon>Oscillospiraceae</taxon>
        <taxon>Allofournierella</taxon>
    </lineage>
</organism>
<dbReference type="InterPro" id="IPR004995">
    <property type="entry name" value="Spore_Ger"/>
</dbReference>
<reference evidence="4 5" key="1">
    <citation type="submission" date="2019-03" db="EMBL/GenBank/DDBJ databases">
        <title>Genomic Encyclopedia of Type Strains, Phase IV (KMG-IV): sequencing the most valuable type-strain genomes for metagenomic binning, comparative biology and taxonomic classification.</title>
        <authorList>
            <person name="Goeker M."/>
        </authorList>
    </citation>
    <scope>NUCLEOTIDE SEQUENCE [LARGE SCALE GENOMIC DNA]</scope>
    <source>
        <strain evidence="4 5">DSM 100451</strain>
    </source>
</reference>
<dbReference type="GO" id="GO:0009847">
    <property type="term" value="P:spore germination"/>
    <property type="evidence" value="ECO:0007669"/>
    <property type="project" value="InterPro"/>
</dbReference>
<keyword evidence="2 3" id="KW-0472">Membrane</keyword>
<dbReference type="GeneID" id="97382002"/>
<evidence type="ECO:0000313" key="4">
    <source>
        <dbReference type="EMBL" id="TCL58779.1"/>
    </source>
</evidence>
<dbReference type="GO" id="GO:0016020">
    <property type="term" value="C:membrane"/>
    <property type="evidence" value="ECO:0007669"/>
    <property type="project" value="InterPro"/>
</dbReference>
<dbReference type="PANTHER" id="PTHR22550">
    <property type="entry name" value="SPORE GERMINATION PROTEIN"/>
    <property type="match status" value="1"/>
</dbReference>
<evidence type="ECO:0000256" key="3">
    <source>
        <dbReference type="SAM" id="Phobius"/>
    </source>
</evidence>
<dbReference type="Proteomes" id="UP000295184">
    <property type="component" value="Unassembled WGS sequence"/>
</dbReference>
<protein>
    <submittedName>
        <fullName evidence="4">Spore germination protein KA</fullName>
    </submittedName>
</protein>
<dbReference type="PIRSF" id="PIRSF005690">
    <property type="entry name" value="GerBA"/>
    <property type="match status" value="1"/>
</dbReference>
<evidence type="ECO:0000256" key="2">
    <source>
        <dbReference type="ARBA" id="ARBA00023136"/>
    </source>
</evidence>
<proteinExistence type="inferred from homology"/>